<dbReference type="Proteomes" id="UP001164746">
    <property type="component" value="Chromosome 14"/>
</dbReference>
<evidence type="ECO:0000313" key="1">
    <source>
        <dbReference type="EMBL" id="WAR27014.1"/>
    </source>
</evidence>
<proteinExistence type="predicted"/>
<keyword evidence="2" id="KW-1185">Reference proteome</keyword>
<name>A0ABY7G0I3_MYAAR</name>
<gene>
    <name evidence="1" type="ORF">MAR_012718</name>
</gene>
<sequence length="59" mass="7323">MIEMIWRKPVIKAPPRLQRMLLRLQRYLITIRYKCTQMTLWAEHTLTTISQMRPKLRRI</sequence>
<organism evidence="1 2">
    <name type="scientific">Mya arenaria</name>
    <name type="common">Soft-shell clam</name>
    <dbReference type="NCBI Taxonomy" id="6604"/>
    <lineage>
        <taxon>Eukaryota</taxon>
        <taxon>Metazoa</taxon>
        <taxon>Spiralia</taxon>
        <taxon>Lophotrochozoa</taxon>
        <taxon>Mollusca</taxon>
        <taxon>Bivalvia</taxon>
        <taxon>Autobranchia</taxon>
        <taxon>Heteroconchia</taxon>
        <taxon>Euheterodonta</taxon>
        <taxon>Imparidentia</taxon>
        <taxon>Neoheterodontei</taxon>
        <taxon>Myida</taxon>
        <taxon>Myoidea</taxon>
        <taxon>Myidae</taxon>
        <taxon>Mya</taxon>
    </lineage>
</organism>
<protein>
    <submittedName>
        <fullName evidence="1">Uncharacterized protein</fullName>
    </submittedName>
</protein>
<dbReference type="EMBL" id="CP111025">
    <property type="protein sequence ID" value="WAR27014.1"/>
    <property type="molecule type" value="Genomic_DNA"/>
</dbReference>
<accession>A0ABY7G0I3</accession>
<evidence type="ECO:0000313" key="2">
    <source>
        <dbReference type="Proteomes" id="UP001164746"/>
    </source>
</evidence>
<reference evidence="1" key="1">
    <citation type="submission" date="2022-11" db="EMBL/GenBank/DDBJ databases">
        <title>Centuries of genome instability and evolution in soft-shell clam transmissible cancer (bioRxiv).</title>
        <authorList>
            <person name="Hart S.F.M."/>
            <person name="Yonemitsu M.A."/>
            <person name="Giersch R.M."/>
            <person name="Beal B.F."/>
            <person name="Arriagada G."/>
            <person name="Davis B.W."/>
            <person name="Ostrander E.A."/>
            <person name="Goff S.P."/>
            <person name="Metzger M.J."/>
        </authorList>
    </citation>
    <scope>NUCLEOTIDE SEQUENCE</scope>
    <source>
        <strain evidence="1">MELC-2E11</strain>
        <tissue evidence="1">Siphon/mantle</tissue>
    </source>
</reference>